<accession>U5D804</accession>
<feature type="region of interest" description="Disordered" evidence="1">
    <location>
        <begin position="176"/>
        <end position="225"/>
    </location>
</feature>
<organism evidence="2 3">
    <name type="scientific">Amborella trichopoda</name>
    <dbReference type="NCBI Taxonomy" id="13333"/>
    <lineage>
        <taxon>Eukaryota</taxon>
        <taxon>Viridiplantae</taxon>
        <taxon>Streptophyta</taxon>
        <taxon>Embryophyta</taxon>
        <taxon>Tracheophyta</taxon>
        <taxon>Spermatophyta</taxon>
        <taxon>Magnoliopsida</taxon>
        <taxon>Amborellales</taxon>
        <taxon>Amborellaceae</taxon>
        <taxon>Amborella</taxon>
    </lineage>
</organism>
<evidence type="ECO:0000256" key="1">
    <source>
        <dbReference type="SAM" id="MobiDB-lite"/>
    </source>
</evidence>
<sequence length="287" mass="30883">MTTQNFDAPCVTQPPLFATPPCITPFKFPLSKVTSTAPHPHPINILTCHAPSDINNTGQSPPYVTSSPMTTQVTVHLSPSPLSQHNHFNTCLTQLPSAINSSPSLGSTQNFSTSPNVPLSTTPNNQLLLPPPLLSSPSIFSNSAHPLPTQSDHFDDQDVPHHNQDLSALVLIHLTPLPQTPNTPPSAPQPLSTLPPSSFSLQDSHCSTPPSTMPRRQKQKPAFPGWYQDQTTTNVLSLPISLNPKPPLPLPNPTISPSSVHYPGFPPPQVDSKFAPPHLCLLKAHPN</sequence>
<gene>
    <name evidence="2" type="ORF">AMTR_s00065p00137220</name>
</gene>
<evidence type="ECO:0000313" key="3">
    <source>
        <dbReference type="Proteomes" id="UP000017836"/>
    </source>
</evidence>
<feature type="compositionally biased region" description="Basic and acidic residues" evidence="1">
    <location>
        <begin position="152"/>
        <end position="161"/>
    </location>
</feature>
<dbReference type="AlphaFoldDB" id="U5D804"/>
<dbReference type="EMBL" id="KI392088">
    <property type="protein sequence ID" value="ERN18589.1"/>
    <property type="molecule type" value="Genomic_DNA"/>
</dbReference>
<evidence type="ECO:0000313" key="2">
    <source>
        <dbReference type="EMBL" id="ERN18589.1"/>
    </source>
</evidence>
<protein>
    <submittedName>
        <fullName evidence="2">Uncharacterized protein</fullName>
    </submittedName>
</protein>
<name>U5D804_AMBTC</name>
<keyword evidence="3" id="KW-1185">Reference proteome</keyword>
<dbReference type="Proteomes" id="UP000017836">
    <property type="component" value="Unassembled WGS sequence"/>
</dbReference>
<reference evidence="3" key="1">
    <citation type="journal article" date="2013" name="Science">
        <title>The Amborella genome and the evolution of flowering plants.</title>
        <authorList>
            <consortium name="Amborella Genome Project"/>
        </authorList>
    </citation>
    <scope>NUCLEOTIDE SEQUENCE [LARGE SCALE GENOMIC DNA]</scope>
</reference>
<dbReference type="Gramene" id="ERN18589">
    <property type="protein sequence ID" value="ERN18589"/>
    <property type="gene ID" value="AMTR_s00065p00137220"/>
</dbReference>
<feature type="region of interest" description="Disordered" evidence="1">
    <location>
        <begin position="139"/>
        <end position="161"/>
    </location>
</feature>
<proteinExistence type="predicted"/>
<feature type="compositionally biased region" description="Pro residues" evidence="1">
    <location>
        <begin position="178"/>
        <end position="188"/>
    </location>
</feature>
<feature type="compositionally biased region" description="Low complexity" evidence="1">
    <location>
        <begin position="189"/>
        <end position="201"/>
    </location>
</feature>
<dbReference type="HOGENOM" id="CLU_970905_0_0_1"/>